<reference evidence="2 3" key="1">
    <citation type="submission" date="2019-05" db="EMBL/GenBank/DDBJ databases">
        <title>Draft genome sequence of Actinomadura sp. 14C53.</title>
        <authorList>
            <person name="Saricaoglu S."/>
            <person name="Isik K."/>
        </authorList>
    </citation>
    <scope>NUCLEOTIDE SEQUENCE [LARGE SCALE GENOMIC DNA]</scope>
    <source>
        <strain evidence="2 3">14C53</strain>
    </source>
</reference>
<dbReference type="Proteomes" id="UP000309174">
    <property type="component" value="Unassembled WGS sequence"/>
</dbReference>
<gene>
    <name evidence="2" type="ORF">ETD83_09230</name>
</gene>
<keyword evidence="3" id="KW-1185">Reference proteome</keyword>
<evidence type="ECO:0000256" key="1">
    <source>
        <dbReference type="SAM" id="MobiDB-lite"/>
    </source>
</evidence>
<comment type="caution">
    <text evidence="2">The sequence shown here is derived from an EMBL/GenBank/DDBJ whole genome shotgun (WGS) entry which is preliminary data.</text>
</comment>
<accession>A0A5C4JGR6</accession>
<dbReference type="RefSeq" id="WP_138644652.1">
    <property type="nucleotide sequence ID" value="NZ_VCKW01000034.1"/>
</dbReference>
<evidence type="ECO:0000313" key="3">
    <source>
        <dbReference type="Proteomes" id="UP000309174"/>
    </source>
</evidence>
<dbReference type="EMBL" id="VCKW01000034">
    <property type="protein sequence ID" value="TMR04168.1"/>
    <property type="molecule type" value="Genomic_DNA"/>
</dbReference>
<protein>
    <submittedName>
        <fullName evidence="2">Uncharacterized protein</fullName>
    </submittedName>
</protein>
<sequence>MDADVSTQRPSAAMIWTPEQTRICLDPRRRIAQLETELAVTRRAVELVRQAVPSMTARGDRSNGREGLPITVG</sequence>
<dbReference type="AlphaFoldDB" id="A0A5C4JGR6"/>
<feature type="region of interest" description="Disordered" evidence="1">
    <location>
        <begin position="54"/>
        <end position="73"/>
    </location>
</feature>
<organism evidence="2 3">
    <name type="scientific">Actinomadura soli</name>
    <dbReference type="NCBI Taxonomy" id="2508997"/>
    <lineage>
        <taxon>Bacteria</taxon>
        <taxon>Bacillati</taxon>
        <taxon>Actinomycetota</taxon>
        <taxon>Actinomycetes</taxon>
        <taxon>Streptosporangiales</taxon>
        <taxon>Thermomonosporaceae</taxon>
        <taxon>Actinomadura</taxon>
    </lineage>
</organism>
<evidence type="ECO:0000313" key="2">
    <source>
        <dbReference type="EMBL" id="TMR04168.1"/>
    </source>
</evidence>
<name>A0A5C4JGR6_9ACTN</name>
<proteinExistence type="predicted"/>